<sequence>MVTAGHRTDYVPYLYLDILFELTERDWFVSADGAFGVAGVSLSVPLRRGQHRCGMARNLADTAK</sequence>
<protein>
    <submittedName>
        <fullName evidence="1">Uncharacterized protein</fullName>
    </submittedName>
</protein>
<dbReference type="AlphaFoldDB" id="A0A3E1HIE6"/>
<name>A0A3E1HIE6_9MYCO</name>
<evidence type="ECO:0000313" key="1">
    <source>
        <dbReference type="EMBL" id="RFD26228.1"/>
    </source>
</evidence>
<dbReference type="Proteomes" id="UP000258522">
    <property type="component" value="Unassembled WGS sequence"/>
</dbReference>
<gene>
    <name evidence="1" type="ORF">MUBE_04445</name>
</gene>
<evidence type="ECO:0000313" key="2">
    <source>
        <dbReference type="Proteomes" id="UP000258522"/>
    </source>
</evidence>
<organism evidence="1 2">
    <name type="scientific">Mycobacterium uberis</name>
    <dbReference type="NCBI Taxonomy" id="2162698"/>
    <lineage>
        <taxon>Bacteria</taxon>
        <taxon>Bacillati</taxon>
        <taxon>Actinomycetota</taxon>
        <taxon>Actinomycetes</taxon>
        <taxon>Mycobacteriales</taxon>
        <taxon>Mycobacteriaceae</taxon>
        <taxon>Mycobacterium</taxon>
    </lineage>
</organism>
<reference evidence="1 2" key="1">
    <citation type="submission" date="2018-07" db="EMBL/GenBank/DDBJ databases">
        <title>Whole genome sequence of Mycobacterium uberis.</title>
        <authorList>
            <person name="Benjak A."/>
        </authorList>
    </citation>
    <scope>NUCLEOTIDE SEQUENCE [LARGE SCALE GENOMIC DNA]</scope>
    <source>
        <strain evidence="1 2">Jura</strain>
    </source>
</reference>
<dbReference type="EMBL" id="QAYL01000006">
    <property type="protein sequence ID" value="RFD26228.1"/>
    <property type="molecule type" value="Genomic_DNA"/>
</dbReference>
<comment type="caution">
    <text evidence="1">The sequence shown here is derived from an EMBL/GenBank/DDBJ whole genome shotgun (WGS) entry which is preliminary data.</text>
</comment>
<accession>A0A3E1HIE6</accession>
<proteinExistence type="predicted"/>
<keyword evidence="2" id="KW-1185">Reference proteome</keyword>